<dbReference type="AlphaFoldDB" id="A0A1X0QD28"/>
<dbReference type="InterPro" id="IPR006910">
    <property type="entry name" value="Rad21_Rec8_N"/>
</dbReference>
<feature type="domain" description="Rad21/Rec8-like protein N-terminal" evidence="1">
    <location>
        <begin position="1"/>
        <end position="103"/>
    </location>
</feature>
<proteinExistence type="predicted"/>
<evidence type="ECO:0000259" key="1">
    <source>
        <dbReference type="Pfam" id="PF04825"/>
    </source>
</evidence>
<protein>
    <recommendedName>
        <fullName evidence="1">Rad21/Rec8-like protein N-terminal domain-containing protein</fullName>
    </recommendedName>
</protein>
<reference evidence="2 3" key="1">
    <citation type="journal article" date="2017" name="Environ. Microbiol.">
        <title>Decay of the glycolytic pathway and adaptation to intranuclear parasitism within Enterocytozoonidae microsporidia.</title>
        <authorList>
            <person name="Wiredu Boakye D."/>
            <person name="Jaroenlak P."/>
            <person name="Prachumwat A."/>
            <person name="Williams T.A."/>
            <person name="Bateman K.S."/>
            <person name="Itsathitphaisarn O."/>
            <person name="Sritunyalucksana K."/>
            <person name="Paszkiewicz K.H."/>
            <person name="Moore K.A."/>
            <person name="Stentiford G.D."/>
            <person name="Williams B.A."/>
        </authorList>
    </citation>
    <scope>NUCLEOTIDE SEQUENCE [LARGE SCALE GENOMIC DNA]</scope>
    <source>
        <strain evidence="2 3">GB1</strain>
    </source>
</reference>
<keyword evidence="3" id="KW-1185">Reference proteome</keyword>
<organism evidence="2 3">
    <name type="scientific">Hepatospora eriocheir</name>
    <dbReference type="NCBI Taxonomy" id="1081669"/>
    <lineage>
        <taxon>Eukaryota</taxon>
        <taxon>Fungi</taxon>
        <taxon>Fungi incertae sedis</taxon>
        <taxon>Microsporidia</taxon>
        <taxon>Hepatosporidae</taxon>
        <taxon>Hepatospora</taxon>
    </lineage>
</organism>
<name>A0A1X0QD28_9MICR</name>
<evidence type="ECO:0000313" key="3">
    <source>
        <dbReference type="Proteomes" id="UP000192356"/>
    </source>
</evidence>
<comment type="caution">
    <text evidence="2">The sequence shown here is derived from an EMBL/GenBank/DDBJ whole genome shotgun (WGS) entry which is preliminary data.</text>
</comment>
<sequence length="345" mass="40304">MFYKPELLSFKNKTEISLIYYCSTCKGRKKVKQVDISNFDIVKSVNNIMNPPEVFALRLNLYLMKGIVVIWNMKKDYLKKTIQKFDLRMKSNIKREPKIHPKQRKLTFDNTKVDQIFPRHNRNLNTISLFDDVSEINENQKDNFIELYKDNLNDNKKINIGGNELEIKNDLNEGSNQEFNNTVEFLGDVEVGEDLLEPINDESVLSRIKRIKIDKTTTINIKPFNDNSILEDINIYPSLLSGDIFTFLDKEVKQEIRNIQQRRNSSTSSSIPVPTEFGRNATISSEPEYLFDNFPDDLNYLHDNDNQPRGVNHSKAMWFYNLLVDASKGKIVPIQNHPYDEIRIQ</sequence>
<accession>A0A1X0QD28</accession>
<dbReference type="Pfam" id="PF04825">
    <property type="entry name" value="Rad21_Rec8_N"/>
    <property type="match status" value="1"/>
</dbReference>
<gene>
    <name evidence="2" type="ORF">HERIO_476</name>
</gene>
<dbReference type="Proteomes" id="UP000192356">
    <property type="component" value="Unassembled WGS sequence"/>
</dbReference>
<evidence type="ECO:0000313" key="2">
    <source>
        <dbReference type="EMBL" id="ORD97690.1"/>
    </source>
</evidence>
<dbReference type="OrthoDB" id="10071381at2759"/>
<dbReference type="VEuPathDB" id="MicrosporidiaDB:HERIO_476"/>
<dbReference type="EMBL" id="LVKB01000014">
    <property type="protein sequence ID" value="ORD97690.1"/>
    <property type="molecule type" value="Genomic_DNA"/>
</dbReference>